<dbReference type="CDD" id="cd20071">
    <property type="entry name" value="SET_SMYD"/>
    <property type="match status" value="1"/>
</dbReference>
<dbReference type="PROSITE" id="PS50280">
    <property type="entry name" value="SET"/>
    <property type="match status" value="1"/>
</dbReference>
<feature type="domain" description="MYND-type" evidence="9">
    <location>
        <begin position="217"/>
        <end position="277"/>
    </location>
</feature>
<organism evidence="10 11">
    <name type="scientific">Leishmania enriettii</name>
    <dbReference type="NCBI Taxonomy" id="5663"/>
    <lineage>
        <taxon>Eukaryota</taxon>
        <taxon>Discoba</taxon>
        <taxon>Euglenozoa</taxon>
        <taxon>Kinetoplastea</taxon>
        <taxon>Metakinetoplastina</taxon>
        <taxon>Trypanosomatida</taxon>
        <taxon>Trypanosomatidae</taxon>
        <taxon>Leishmaniinae</taxon>
        <taxon>Leishmania</taxon>
    </lineage>
</organism>
<evidence type="ECO:0000259" key="8">
    <source>
        <dbReference type="PROSITE" id="PS50280"/>
    </source>
</evidence>
<name>A0A836H6Z9_LEIEN</name>
<evidence type="ECO:0000313" key="10">
    <source>
        <dbReference type="EMBL" id="KAG5485949.1"/>
    </source>
</evidence>
<dbReference type="AlphaFoldDB" id="A0A836H6Z9"/>
<evidence type="ECO:0000256" key="1">
    <source>
        <dbReference type="ARBA" id="ARBA00022603"/>
    </source>
</evidence>
<dbReference type="SUPFAM" id="SSF82199">
    <property type="entry name" value="SET domain"/>
    <property type="match status" value="1"/>
</dbReference>
<dbReference type="Gene3D" id="2.170.270.10">
    <property type="entry name" value="SET domain"/>
    <property type="match status" value="1"/>
</dbReference>
<evidence type="ECO:0000256" key="7">
    <source>
        <dbReference type="PROSITE-ProRule" id="PRU00134"/>
    </source>
</evidence>
<keyword evidence="11" id="KW-1185">Reference proteome</keyword>
<evidence type="ECO:0000256" key="3">
    <source>
        <dbReference type="ARBA" id="ARBA00022691"/>
    </source>
</evidence>
<protein>
    <recommendedName>
        <fullName evidence="12">SET domain-containing protein</fullName>
    </recommendedName>
</protein>
<reference evidence="10 11" key="1">
    <citation type="submission" date="2021-02" db="EMBL/GenBank/DDBJ databases">
        <title>Leishmania (Mundinia) enrietti genome sequencing and assembly.</title>
        <authorList>
            <person name="Almutairi H."/>
            <person name="Gatherer D."/>
        </authorList>
    </citation>
    <scope>NUCLEOTIDE SEQUENCE [LARGE SCALE GENOMIC DNA]</scope>
    <source>
        <strain evidence="10">CUR178</strain>
    </source>
</reference>
<dbReference type="Pfam" id="PF01753">
    <property type="entry name" value="zf-MYND"/>
    <property type="match status" value="1"/>
</dbReference>
<keyword evidence="1" id="KW-0489">Methyltransferase</keyword>
<dbReference type="InterPro" id="IPR002893">
    <property type="entry name" value="Znf_MYND"/>
</dbReference>
<dbReference type="PANTHER" id="PTHR46402">
    <property type="entry name" value="SET AND MYND DOMAIN-CONTAINING PROTEIN 5"/>
    <property type="match status" value="1"/>
</dbReference>
<dbReference type="GO" id="GO:0032259">
    <property type="term" value="P:methylation"/>
    <property type="evidence" value="ECO:0007669"/>
    <property type="project" value="UniProtKB-KW"/>
</dbReference>
<keyword evidence="4" id="KW-0479">Metal-binding</keyword>
<evidence type="ECO:0000256" key="4">
    <source>
        <dbReference type="ARBA" id="ARBA00022723"/>
    </source>
</evidence>
<evidence type="ECO:0000256" key="6">
    <source>
        <dbReference type="ARBA" id="ARBA00022833"/>
    </source>
</evidence>
<dbReference type="GO" id="GO:0042799">
    <property type="term" value="F:histone H4K20 methyltransferase activity"/>
    <property type="evidence" value="ECO:0007669"/>
    <property type="project" value="TreeGrafter"/>
</dbReference>
<keyword evidence="3" id="KW-0949">S-adenosyl-L-methionine</keyword>
<dbReference type="GO" id="GO:0045814">
    <property type="term" value="P:negative regulation of gene expression, epigenetic"/>
    <property type="evidence" value="ECO:0007669"/>
    <property type="project" value="TreeGrafter"/>
</dbReference>
<evidence type="ECO:0000256" key="5">
    <source>
        <dbReference type="ARBA" id="ARBA00022771"/>
    </source>
</evidence>
<dbReference type="OrthoDB" id="265717at2759"/>
<dbReference type="EMBL" id="JAFHKP010000006">
    <property type="protein sequence ID" value="KAG5485949.1"/>
    <property type="molecule type" value="Genomic_DNA"/>
</dbReference>
<keyword evidence="2" id="KW-0808">Transferase</keyword>
<dbReference type="Proteomes" id="UP000674179">
    <property type="component" value="Chromosome 6"/>
</dbReference>
<sequence>MPRVRAARAAWYAGQELDMYLRQRAWHWSVKRNYALAADYCIRLLNRHPQDTLGLVLGEMAGRYTSQDTFAAKCTQALQDSCRRKGVAGVTELVRCTLPAMATTPPSSFTKAAPSATQLPAADDVLALHAEVTVSEADPNGPDGESLYVRNSEPADDLSEAVRRCCLRSATPPLAELLEPAQTTCGRGLYATRHIRPRDSILCEAPLLVQRCDDTKCAHCLAPLSARSSSTTTTTTTTTGAGNPVAFGVPCPQCGQETYCSGDCRDAAWAQYHACSCVSSNPELAQWTEGMHVLLHGSGAAAASPKSDKAGLVSTGSEARAALSCLTVAKICAMATVQQVHPLSLPGLSCLRGIADYEPATALSEIGALAVALSAALRQPNLYMEEVLSLFALLQTNEFFTTSGIALYSVLSMLNHSCDPNCALASVATSSVPGARGARQHKSAMEKHLVALRPIRDGEQLFIDYNAALTTALGYEERKALCAQRHFECFCRRCIRRE</sequence>
<dbReference type="Pfam" id="PF00856">
    <property type="entry name" value="SET"/>
    <property type="match status" value="1"/>
</dbReference>
<comment type="caution">
    <text evidence="10">The sequence shown here is derived from an EMBL/GenBank/DDBJ whole genome shotgun (WGS) entry which is preliminary data.</text>
</comment>
<dbReference type="KEGG" id="lenr:94174694"/>
<dbReference type="PROSITE" id="PS50865">
    <property type="entry name" value="ZF_MYND_2"/>
    <property type="match status" value="1"/>
</dbReference>
<dbReference type="GeneID" id="94174694"/>
<dbReference type="RefSeq" id="XP_067695674.1">
    <property type="nucleotide sequence ID" value="XM_067839184.1"/>
</dbReference>
<accession>A0A836H6Z9</accession>
<dbReference type="GO" id="GO:0008270">
    <property type="term" value="F:zinc ion binding"/>
    <property type="evidence" value="ECO:0007669"/>
    <property type="project" value="UniProtKB-KW"/>
</dbReference>
<gene>
    <name evidence="10" type="ORF">CUR178_07543</name>
</gene>
<dbReference type="InterPro" id="IPR046341">
    <property type="entry name" value="SET_dom_sf"/>
</dbReference>
<dbReference type="PANTHER" id="PTHR46402:SF2">
    <property type="entry name" value="HISTONE-LYSINE N-TRIMETHYLTRANSFERASE SMYD5"/>
    <property type="match status" value="1"/>
</dbReference>
<evidence type="ECO:0008006" key="12">
    <source>
        <dbReference type="Google" id="ProtNLM"/>
    </source>
</evidence>
<dbReference type="InterPro" id="IPR001214">
    <property type="entry name" value="SET_dom"/>
</dbReference>
<evidence type="ECO:0000313" key="11">
    <source>
        <dbReference type="Proteomes" id="UP000674179"/>
    </source>
</evidence>
<proteinExistence type="predicted"/>
<evidence type="ECO:0000256" key="2">
    <source>
        <dbReference type="ARBA" id="ARBA00022679"/>
    </source>
</evidence>
<keyword evidence="6" id="KW-0862">Zinc</keyword>
<feature type="domain" description="SET" evidence="8">
    <location>
        <begin position="176"/>
        <end position="466"/>
    </location>
</feature>
<evidence type="ECO:0000259" key="9">
    <source>
        <dbReference type="PROSITE" id="PS50865"/>
    </source>
</evidence>
<keyword evidence="5 7" id="KW-0863">Zinc-finger</keyword>